<dbReference type="EMBL" id="KZ806770">
    <property type="protein sequence ID" value="PVH90063.1"/>
    <property type="molecule type" value="Genomic_DNA"/>
</dbReference>
<protein>
    <submittedName>
        <fullName evidence="1">Uncharacterized protein</fullName>
    </submittedName>
</protein>
<reference evidence="1 2" key="1">
    <citation type="journal article" date="2018" name="Sci. Rep.">
        <title>Comparative genomics provides insights into the lifestyle and reveals functional heterogeneity of dark septate endophytic fungi.</title>
        <authorList>
            <person name="Knapp D.G."/>
            <person name="Nemeth J.B."/>
            <person name="Barry K."/>
            <person name="Hainaut M."/>
            <person name="Henrissat B."/>
            <person name="Johnson J."/>
            <person name="Kuo A."/>
            <person name="Lim J.H.P."/>
            <person name="Lipzen A."/>
            <person name="Nolan M."/>
            <person name="Ohm R.A."/>
            <person name="Tamas L."/>
            <person name="Grigoriev I.V."/>
            <person name="Spatafora J.W."/>
            <person name="Nagy L.G."/>
            <person name="Kovacs G.M."/>
        </authorList>
    </citation>
    <scope>NUCLEOTIDE SEQUENCE [LARGE SCALE GENOMIC DNA]</scope>
    <source>
        <strain evidence="1 2">DSE2036</strain>
    </source>
</reference>
<name>A0A2V1CY07_9PLEO</name>
<evidence type="ECO:0000313" key="1">
    <source>
        <dbReference type="EMBL" id="PVH90063.1"/>
    </source>
</evidence>
<dbReference type="AlphaFoldDB" id="A0A2V1CY07"/>
<evidence type="ECO:0000313" key="2">
    <source>
        <dbReference type="Proteomes" id="UP000244855"/>
    </source>
</evidence>
<keyword evidence="2" id="KW-1185">Reference proteome</keyword>
<organism evidence="1 2">
    <name type="scientific">Periconia macrospinosa</name>
    <dbReference type="NCBI Taxonomy" id="97972"/>
    <lineage>
        <taxon>Eukaryota</taxon>
        <taxon>Fungi</taxon>
        <taxon>Dikarya</taxon>
        <taxon>Ascomycota</taxon>
        <taxon>Pezizomycotina</taxon>
        <taxon>Dothideomycetes</taxon>
        <taxon>Pleosporomycetidae</taxon>
        <taxon>Pleosporales</taxon>
        <taxon>Massarineae</taxon>
        <taxon>Periconiaceae</taxon>
        <taxon>Periconia</taxon>
    </lineage>
</organism>
<dbReference type="Proteomes" id="UP000244855">
    <property type="component" value="Unassembled WGS sequence"/>
</dbReference>
<accession>A0A2V1CY07</accession>
<gene>
    <name evidence="1" type="ORF">DM02DRAFT_678819</name>
</gene>
<sequence length="171" mass="19132">MKGVAVRSSSVSTRCRLAQVLLRIDGVACAGGQLMDWKEQPRAFTSNTPFCHTPRRWQTSGQPGLFHSIHAGSRIIFASTQASRSTTTLSWSTIATSLKIVLPTACRTASQVRRHLRPPRLQHNPADPATAGAADLKTPFRRQRLHHPLHVCPLWHDKQHPRARPVHRHID</sequence>
<proteinExistence type="predicted"/>